<dbReference type="EMBL" id="JANEYG010000058">
    <property type="protein sequence ID" value="KAJ8915092.1"/>
    <property type="molecule type" value="Genomic_DNA"/>
</dbReference>
<keyword evidence="10 15" id="KW-0560">Oxidoreductase</keyword>
<feature type="binding site" description="axial binding residue" evidence="14">
    <location>
        <position position="440"/>
    </location>
    <ligand>
        <name>heme</name>
        <dbReference type="ChEBI" id="CHEBI:30413"/>
    </ligand>
    <ligandPart>
        <name>Fe</name>
        <dbReference type="ChEBI" id="CHEBI:18248"/>
    </ligandPart>
</feature>
<dbReference type="SUPFAM" id="SSF48264">
    <property type="entry name" value="Cytochrome P450"/>
    <property type="match status" value="1"/>
</dbReference>
<dbReference type="InterPro" id="IPR001128">
    <property type="entry name" value="Cyt_P450"/>
</dbReference>
<dbReference type="GO" id="GO:0005506">
    <property type="term" value="F:iron ion binding"/>
    <property type="evidence" value="ECO:0007669"/>
    <property type="project" value="InterPro"/>
</dbReference>
<keyword evidence="17" id="KW-1185">Reference proteome</keyword>
<dbReference type="InterPro" id="IPR017972">
    <property type="entry name" value="Cyt_P450_CS"/>
</dbReference>
<keyword evidence="9" id="KW-0492">Microsome</keyword>
<dbReference type="PANTHER" id="PTHR24291">
    <property type="entry name" value="CYTOCHROME P450 FAMILY 4"/>
    <property type="match status" value="1"/>
</dbReference>
<keyword evidence="11 14" id="KW-0408">Iron</keyword>
<dbReference type="GO" id="GO:0004497">
    <property type="term" value="F:monooxygenase activity"/>
    <property type="evidence" value="ECO:0007669"/>
    <property type="project" value="UniProtKB-KW"/>
</dbReference>
<reference evidence="16 17" key="1">
    <citation type="journal article" date="2023" name="Insect Mol. Biol.">
        <title>Genome sequencing provides insights into the evolution of gene families encoding plant cell wall-degrading enzymes in longhorned beetles.</title>
        <authorList>
            <person name="Shin N.R."/>
            <person name="Okamura Y."/>
            <person name="Kirsch R."/>
            <person name="Pauchet Y."/>
        </authorList>
    </citation>
    <scope>NUCLEOTIDE SEQUENCE [LARGE SCALE GENOMIC DNA]</scope>
    <source>
        <strain evidence="16">EAD_L_NR</strain>
    </source>
</reference>
<dbReference type="InterPro" id="IPR050196">
    <property type="entry name" value="Cytochrome_P450_Monoox"/>
</dbReference>
<keyword evidence="12 15" id="KW-0503">Monooxygenase</keyword>
<dbReference type="PROSITE" id="PS00086">
    <property type="entry name" value="CYTOCHROME_P450"/>
    <property type="match status" value="1"/>
</dbReference>
<dbReference type="PRINTS" id="PR00463">
    <property type="entry name" value="EP450I"/>
</dbReference>
<evidence type="ECO:0000256" key="11">
    <source>
        <dbReference type="ARBA" id="ARBA00023004"/>
    </source>
</evidence>
<comment type="function">
    <text evidence="2">May be involved in the metabolism of insect hormones and in the breakdown of synthetic insecticides.</text>
</comment>
<comment type="subcellular location">
    <subcellularLocation>
        <location evidence="4">Endoplasmic reticulum membrane</location>
        <topology evidence="4">Peripheral membrane protein</topology>
    </subcellularLocation>
    <subcellularLocation>
        <location evidence="3">Microsome membrane</location>
        <topology evidence="3">Peripheral membrane protein</topology>
    </subcellularLocation>
</comment>
<evidence type="ECO:0000256" key="7">
    <source>
        <dbReference type="ARBA" id="ARBA00022723"/>
    </source>
</evidence>
<dbReference type="GO" id="GO:0020037">
    <property type="term" value="F:heme binding"/>
    <property type="evidence" value="ECO:0007669"/>
    <property type="project" value="InterPro"/>
</dbReference>
<evidence type="ECO:0000256" key="5">
    <source>
        <dbReference type="ARBA" id="ARBA00010617"/>
    </source>
</evidence>
<evidence type="ECO:0000256" key="2">
    <source>
        <dbReference type="ARBA" id="ARBA00003690"/>
    </source>
</evidence>
<comment type="caution">
    <text evidence="16">The sequence shown here is derived from an EMBL/GenBank/DDBJ whole genome shotgun (WGS) entry which is preliminary data.</text>
</comment>
<evidence type="ECO:0000256" key="13">
    <source>
        <dbReference type="ARBA" id="ARBA00023136"/>
    </source>
</evidence>
<evidence type="ECO:0000256" key="3">
    <source>
        <dbReference type="ARBA" id="ARBA00004174"/>
    </source>
</evidence>
<keyword evidence="6 14" id="KW-0349">Heme</keyword>
<protein>
    <recommendedName>
        <fullName evidence="18">Cytochrome P450</fullName>
    </recommendedName>
</protein>
<evidence type="ECO:0000256" key="14">
    <source>
        <dbReference type="PIRSR" id="PIRSR602401-1"/>
    </source>
</evidence>
<evidence type="ECO:0000256" key="4">
    <source>
        <dbReference type="ARBA" id="ARBA00004406"/>
    </source>
</evidence>
<dbReference type="GO" id="GO:0005789">
    <property type="term" value="C:endoplasmic reticulum membrane"/>
    <property type="evidence" value="ECO:0007669"/>
    <property type="project" value="UniProtKB-SubCell"/>
</dbReference>
<dbReference type="Pfam" id="PF00067">
    <property type="entry name" value="p450"/>
    <property type="match status" value="1"/>
</dbReference>
<evidence type="ECO:0000256" key="10">
    <source>
        <dbReference type="ARBA" id="ARBA00023002"/>
    </source>
</evidence>
<dbReference type="Proteomes" id="UP001159042">
    <property type="component" value="Unassembled WGS sequence"/>
</dbReference>
<sequence>MWWLFGLTVLILLSPIFYVWVSWIKNYKFWKHLMEIPGPKYYPIIGNMLDILFDVDNLFYSERKRCKTFYPIFKRWSFNLSVVTLISAEDIELVLSNMKHNTKSHIYDFLHDWLGTGLLTSSGNKWQNRRKILTPAFHFSILQEFIHIFNRETENLLKVLETECDKPYTNVIKPITEFTLNSVGETSLGINLSQGNRSYKQAIHIFGHILTKRIVRPWYRSKFIYKHSLLAQEEKNVVKVLHEFSTKVIADRKAMSSANRETSYSDKKRLAMLDLLLKAKDDGMDIDDEGIREEVDTFMFEGHDTTSMAICHVLMVLANEEKIQEEILQEIKEILTDSNKFPTYNDLMDMKFTERCIKECLRLYPSVPLIARTAGEDIKTHSGYTIPEGCDINIYIYDLHRSPQYWEDPDNFDPDRFLPENIAKRHPFAFLPFSAGSRNCIGQRFAMLEIKAVLCGILRKFKLKPVDTPNEIKYRTDLVLRPINEVKVKLALRT</sequence>
<dbReference type="InterPro" id="IPR002401">
    <property type="entry name" value="Cyt_P450_E_grp-I"/>
</dbReference>
<evidence type="ECO:0000313" key="16">
    <source>
        <dbReference type="EMBL" id="KAJ8915092.1"/>
    </source>
</evidence>
<evidence type="ECO:0000256" key="6">
    <source>
        <dbReference type="ARBA" id="ARBA00022617"/>
    </source>
</evidence>
<keyword evidence="8" id="KW-0256">Endoplasmic reticulum</keyword>
<dbReference type="AlphaFoldDB" id="A0AAV8VLC1"/>
<keyword evidence="7 14" id="KW-0479">Metal-binding</keyword>
<comment type="cofactor">
    <cofactor evidence="1 14">
        <name>heme</name>
        <dbReference type="ChEBI" id="CHEBI:30413"/>
    </cofactor>
</comment>
<dbReference type="GO" id="GO:0016705">
    <property type="term" value="F:oxidoreductase activity, acting on paired donors, with incorporation or reduction of molecular oxygen"/>
    <property type="evidence" value="ECO:0007669"/>
    <property type="project" value="InterPro"/>
</dbReference>
<comment type="similarity">
    <text evidence="5 15">Belongs to the cytochrome P450 family.</text>
</comment>
<keyword evidence="13" id="KW-0472">Membrane</keyword>
<evidence type="ECO:0000256" key="15">
    <source>
        <dbReference type="RuleBase" id="RU000461"/>
    </source>
</evidence>
<dbReference type="Gene3D" id="1.10.630.10">
    <property type="entry name" value="Cytochrome P450"/>
    <property type="match status" value="1"/>
</dbReference>
<dbReference type="PANTHER" id="PTHR24291:SF189">
    <property type="entry name" value="CYTOCHROME P450 4C3-RELATED"/>
    <property type="match status" value="1"/>
</dbReference>
<evidence type="ECO:0000256" key="1">
    <source>
        <dbReference type="ARBA" id="ARBA00001971"/>
    </source>
</evidence>
<organism evidence="16 17">
    <name type="scientific">Exocentrus adspersus</name>
    <dbReference type="NCBI Taxonomy" id="1586481"/>
    <lineage>
        <taxon>Eukaryota</taxon>
        <taxon>Metazoa</taxon>
        <taxon>Ecdysozoa</taxon>
        <taxon>Arthropoda</taxon>
        <taxon>Hexapoda</taxon>
        <taxon>Insecta</taxon>
        <taxon>Pterygota</taxon>
        <taxon>Neoptera</taxon>
        <taxon>Endopterygota</taxon>
        <taxon>Coleoptera</taxon>
        <taxon>Polyphaga</taxon>
        <taxon>Cucujiformia</taxon>
        <taxon>Chrysomeloidea</taxon>
        <taxon>Cerambycidae</taxon>
        <taxon>Lamiinae</taxon>
        <taxon>Acanthocinini</taxon>
        <taxon>Exocentrus</taxon>
    </lineage>
</organism>
<dbReference type="InterPro" id="IPR036396">
    <property type="entry name" value="Cyt_P450_sf"/>
</dbReference>
<accession>A0AAV8VLC1</accession>
<evidence type="ECO:0000256" key="8">
    <source>
        <dbReference type="ARBA" id="ARBA00022824"/>
    </source>
</evidence>
<proteinExistence type="inferred from homology"/>
<evidence type="ECO:0008006" key="18">
    <source>
        <dbReference type="Google" id="ProtNLM"/>
    </source>
</evidence>
<evidence type="ECO:0000313" key="17">
    <source>
        <dbReference type="Proteomes" id="UP001159042"/>
    </source>
</evidence>
<evidence type="ECO:0000256" key="12">
    <source>
        <dbReference type="ARBA" id="ARBA00023033"/>
    </source>
</evidence>
<name>A0AAV8VLC1_9CUCU</name>
<evidence type="ECO:0000256" key="9">
    <source>
        <dbReference type="ARBA" id="ARBA00022848"/>
    </source>
</evidence>
<dbReference type="PRINTS" id="PR00385">
    <property type="entry name" value="P450"/>
</dbReference>
<gene>
    <name evidence="16" type="ORF">NQ315_014347</name>
</gene>
<dbReference type="CDD" id="cd20628">
    <property type="entry name" value="CYP4"/>
    <property type="match status" value="1"/>
</dbReference>